<dbReference type="Pfam" id="PF00337">
    <property type="entry name" value="Gal-bind_lectin"/>
    <property type="match status" value="1"/>
</dbReference>
<reference evidence="4" key="3">
    <citation type="submission" date="2025-09" db="UniProtKB">
        <authorList>
            <consortium name="Ensembl"/>
        </authorList>
    </citation>
    <scope>IDENTIFICATION</scope>
</reference>
<dbReference type="FunCoup" id="A0A665UH46">
    <property type="interactions" value="1251"/>
</dbReference>
<dbReference type="GO" id="GO:0043236">
    <property type="term" value="F:laminin binding"/>
    <property type="evidence" value="ECO:0007669"/>
    <property type="project" value="TreeGrafter"/>
</dbReference>
<dbReference type="Gene3D" id="2.60.120.200">
    <property type="match status" value="1"/>
</dbReference>
<dbReference type="InterPro" id="IPR001079">
    <property type="entry name" value="Galectin_CRD"/>
</dbReference>
<evidence type="ECO:0000259" key="3">
    <source>
        <dbReference type="PROSITE" id="PS51304"/>
    </source>
</evidence>
<protein>
    <recommendedName>
        <fullName evidence="2">Galectin</fullName>
    </recommendedName>
</protein>
<dbReference type="PANTHER" id="PTHR11346">
    <property type="entry name" value="GALECTIN"/>
    <property type="match status" value="1"/>
</dbReference>
<dbReference type="AlphaFoldDB" id="A0A665UH46"/>
<evidence type="ECO:0000256" key="1">
    <source>
        <dbReference type="ARBA" id="ARBA00022734"/>
    </source>
</evidence>
<dbReference type="Ensembl" id="ENSENLT00000019255.1">
    <property type="protein sequence ID" value="ENSENLP00000018561.1"/>
    <property type="gene ID" value="ENSENLG00000008520.1"/>
</dbReference>
<sequence>MVYNLNPLVGVHRWPEFHLLFELSFGLRGPPTLYKSSSQDAERKSPVCSTLISSQLNSSTISAKMMKGMIVKNMSFKVGQTLTVVGVPKPDAANFAINIGPDDQEITFHMNPRFNAHGDENTVVCNSYQGGCWCEEHREGGFPFQQGEEFKITIEFTPTEFLVTLPDGSNIHFPNRMGAEKYSCISFEEDVRIRSIEIK</sequence>
<evidence type="ECO:0000313" key="4">
    <source>
        <dbReference type="Ensembl" id="ENSENLP00000018561.1"/>
    </source>
</evidence>
<dbReference type="CDD" id="cd00070">
    <property type="entry name" value="GLECT"/>
    <property type="match status" value="1"/>
</dbReference>
<dbReference type="InParanoid" id="A0A665UH46"/>
<dbReference type="OMA" id="IKCMAFE"/>
<dbReference type="GO" id="GO:0005615">
    <property type="term" value="C:extracellular space"/>
    <property type="evidence" value="ECO:0007669"/>
    <property type="project" value="TreeGrafter"/>
</dbReference>
<accession>A0A665UH46</accession>
<dbReference type="PANTHER" id="PTHR11346:SF112">
    <property type="entry name" value="GALECTIN"/>
    <property type="match status" value="1"/>
</dbReference>
<proteinExistence type="predicted"/>
<evidence type="ECO:0000256" key="2">
    <source>
        <dbReference type="RuleBase" id="RU102079"/>
    </source>
</evidence>
<dbReference type="FunFam" id="2.60.120.200:FF:000021">
    <property type="entry name" value="Galectin"/>
    <property type="match status" value="1"/>
</dbReference>
<keyword evidence="1 2" id="KW-0430">Lectin</keyword>
<dbReference type="PROSITE" id="PS51304">
    <property type="entry name" value="GALECTIN"/>
    <property type="match status" value="1"/>
</dbReference>
<dbReference type="InterPro" id="IPR013320">
    <property type="entry name" value="ConA-like_dom_sf"/>
</dbReference>
<reference evidence="4" key="1">
    <citation type="submission" date="2021-04" db="EMBL/GenBank/DDBJ databases">
        <authorList>
            <consortium name="Wellcome Sanger Institute Data Sharing"/>
        </authorList>
    </citation>
    <scope>NUCLEOTIDE SEQUENCE [LARGE SCALE GENOMIC DNA]</scope>
</reference>
<reference evidence="4" key="2">
    <citation type="submission" date="2025-08" db="UniProtKB">
        <authorList>
            <consortium name="Ensembl"/>
        </authorList>
    </citation>
    <scope>IDENTIFICATION</scope>
</reference>
<feature type="domain" description="Galectin" evidence="3">
    <location>
        <begin position="68"/>
        <end position="199"/>
    </location>
</feature>
<evidence type="ECO:0000313" key="5">
    <source>
        <dbReference type="Proteomes" id="UP000472264"/>
    </source>
</evidence>
<dbReference type="InterPro" id="IPR044156">
    <property type="entry name" value="Galectin-like"/>
</dbReference>
<keyword evidence="5" id="KW-1185">Reference proteome</keyword>
<gene>
    <name evidence="4" type="primary">lgals2a</name>
</gene>
<name>A0A665UH46_ECHNA</name>
<dbReference type="SMART" id="SM00276">
    <property type="entry name" value="GLECT"/>
    <property type="match status" value="1"/>
</dbReference>
<dbReference type="GO" id="GO:0016936">
    <property type="term" value="F:galactoside binding"/>
    <property type="evidence" value="ECO:0007669"/>
    <property type="project" value="TreeGrafter"/>
</dbReference>
<dbReference type="SUPFAM" id="SSF49899">
    <property type="entry name" value="Concanavalin A-like lectins/glucanases"/>
    <property type="match status" value="1"/>
</dbReference>
<organism evidence="4 5">
    <name type="scientific">Echeneis naucrates</name>
    <name type="common">Live sharksucker</name>
    <dbReference type="NCBI Taxonomy" id="173247"/>
    <lineage>
        <taxon>Eukaryota</taxon>
        <taxon>Metazoa</taxon>
        <taxon>Chordata</taxon>
        <taxon>Craniata</taxon>
        <taxon>Vertebrata</taxon>
        <taxon>Euteleostomi</taxon>
        <taxon>Actinopterygii</taxon>
        <taxon>Neopterygii</taxon>
        <taxon>Teleostei</taxon>
        <taxon>Neoteleostei</taxon>
        <taxon>Acanthomorphata</taxon>
        <taxon>Carangaria</taxon>
        <taxon>Carangiformes</taxon>
        <taxon>Echeneidae</taxon>
        <taxon>Echeneis</taxon>
    </lineage>
</organism>
<dbReference type="Proteomes" id="UP000472264">
    <property type="component" value="Chromosome 8"/>
</dbReference>
<dbReference type="GO" id="GO:0030246">
    <property type="term" value="F:carbohydrate binding"/>
    <property type="evidence" value="ECO:0007669"/>
    <property type="project" value="UniProtKB-UniRule"/>
</dbReference>
<dbReference type="SMART" id="SM00908">
    <property type="entry name" value="Gal-bind_lectin"/>
    <property type="match status" value="1"/>
</dbReference>